<protein>
    <submittedName>
        <fullName evidence="1">Uncharacterized protein</fullName>
    </submittedName>
</protein>
<comment type="caution">
    <text evidence="1">The sequence shown here is derived from an EMBL/GenBank/DDBJ whole genome shotgun (WGS) entry which is preliminary data.</text>
</comment>
<evidence type="ECO:0000313" key="2">
    <source>
        <dbReference type="Proteomes" id="UP001043456"/>
    </source>
</evidence>
<dbReference type="OrthoDB" id="4492567at2759"/>
<dbReference type="RefSeq" id="XP_043158892.1">
    <property type="nucleotide sequence ID" value="XM_043302957.1"/>
</dbReference>
<evidence type="ECO:0000313" key="1">
    <source>
        <dbReference type="EMBL" id="GIJ88146.1"/>
    </source>
</evidence>
<gene>
    <name evidence="1" type="ORF">Asppvi_007063</name>
</gene>
<dbReference type="Proteomes" id="UP001043456">
    <property type="component" value="Unassembled WGS sequence"/>
</dbReference>
<dbReference type="GeneID" id="67005673"/>
<proteinExistence type="predicted"/>
<keyword evidence="2" id="KW-1185">Reference proteome</keyword>
<accession>A0A9P3BI45</accession>
<reference evidence="1 2" key="1">
    <citation type="submission" date="2018-10" db="EMBL/GenBank/DDBJ databases">
        <title>Pan-genome distribution and transcriptional activeness of fungal secondary metabolism genes in Aspergillus section Fumigati.</title>
        <authorList>
            <person name="Takahashi H."/>
            <person name="Umemura M."/>
            <person name="Ninomiya A."/>
            <person name="Kusuya Y."/>
            <person name="Urayama S."/>
            <person name="Shimizu M."/>
            <person name="Watanabe A."/>
            <person name="Kamei K."/>
            <person name="Yaguchi T."/>
            <person name="Hagiwara D."/>
        </authorList>
    </citation>
    <scope>NUCLEOTIDE SEQUENCE [LARGE SCALE GENOMIC DNA]</scope>
    <source>
        <strain evidence="1 2">IFM 55266</strain>
    </source>
</reference>
<sequence length="202" mass="22088">MHVKTADTLWPDTVSPSVKDSIETFFQLLDGHTPEAGKQWSELYLPEGKFEAFGQTFTGHESGFTLSPSALSCQSAFQVPSHSQKLGVKVIRNHILRFWDSFPGLNHVPAKVYLHRAQGLDVAVITAYEITFPGGYHVAGESVAMLEFVEQNGRLLLASNRLILDPNPLMAGLEAQSSKPQPIQSLAQGNKAAVVHEEHISG</sequence>
<organism evidence="1 2">
    <name type="scientific">Aspergillus pseudoviridinutans</name>
    <dbReference type="NCBI Taxonomy" id="1517512"/>
    <lineage>
        <taxon>Eukaryota</taxon>
        <taxon>Fungi</taxon>
        <taxon>Dikarya</taxon>
        <taxon>Ascomycota</taxon>
        <taxon>Pezizomycotina</taxon>
        <taxon>Eurotiomycetes</taxon>
        <taxon>Eurotiomycetidae</taxon>
        <taxon>Eurotiales</taxon>
        <taxon>Aspergillaceae</taxon>
        <taxon>Aspergillus</taxon>
        <taxon>Aspergillus subgen. Fumigati</taxon>
    </lineage>
</organism>
<name>A0A9P3BI45_9EURO</name>
<dbReference type="EMBL" id="BHVY01000004">
    <property type="protein sequence ID" value="GIJ88146.1"/>
    <property type="molecule type" value="Genomic_DNA"/>
</dbReference>
<dbReference type="AlphaFoldDB" id="A0A9P3BI45"/>